<dbReference type="RefSeq" id="WP_256944699.1">
    <property type="nucleotide sequence ID" value="NZ_JANHNZ010000002.1"/>
</dbReference>
<dbReference type="HAMAP" id="MF_01461">
    <property type="entry name" value="EcfT"/>
    <property type="match status" value="1"/>
</dbReference>
<dbReference type="Proteomes" id="UP001059480">
    <property type="component" value="Unassembled WGS sequence"/>
</dbReference>
<name>A0ABT1WM37_9LACT</name>
<keyword evidence="6 9" id="KW-0812">Transmembrane</keyword>
<evidence type="ECO:0000256" key="5">
    <source>
        <dbReference type="ARBA" id="ARBA00022475"/>
    </source>
</evidence>
<keyword evidence="11" id="KW-1185">Reference proteome</keyword>
<comment type="subcellular location">
    <subcellularLocation>
        <location evidence="1 9">Cell membrane</location>
        <topology evidence="1 9">Multi-pass membrane protein</topology>
    </subcellularLocation>
</comment>
<sequence>MLDKLLFGRYLQGDSFIHKLDPRTKLSITFLFILVIFLANNWITYGILTLFTFSVLLLSKIPMKFFINSMKPLIWVISFTVLLQIFFTTGGTVYFQWGIFTVTEFGIINGIFIFLRFMLIIFISTLLTLTTPPLSLTDAIEALLNPLKKIHVPVHQLALMLSIALRFVPTLMDEAQKIMNAQRSRGVDFGEGNIFQQMRAIIPILVPLFVSSFNRAEELAIAMEARGYQGGEGRTKFRILTWHKRDGLAFAVFALMTVLLVITKS</sequence>
<gene>
    <name evidence="9" type="primary">ecfT</name>
    <name evidence="10" type="ORF">NPA36_03405</name>
</gene>
<evidence type="ECO:0000256" key="3">
    <source>
        <dbReference type="ARBA" id="ARBA00014042"/>
    </source>
</evidence>
<comment type="similarity">
    <text evidence="2 9">Belongs to the energy-coupling factor EcfT family.</text>
</comment>
<keyword evidence="8 9" id="KW-0472">Membrane</keyword>
<feature type="transmembrane region" description="Helical" evidence="9">
    <location>
        <begin position="150"/>
        <end position="168"/>
    </location>
</feature>
<dbReference type="InterPro" id="IPR051611">
    <property type="entry name" value="ECF_transporter_component"/>
</dbReference>
<evidence type="ECO:0000313" key="11">
    <source>
        <dbReference type="Proteomes" id="UP001059480"/>
    </source>
</evidence>
<evidence type="ECO:0000256" key="9">
    <source>
        <dbReference type="HAMAP-Rule" id="MF_01461"/>
    </source>
</evidence>
<feature type="transmembrane region" description="Helical" evidence="9">
    <location>
        <begin position="247"/>
        <end position="263"/>
    </location>
</feature>
<evidence type="ECO:0000313" key="10">
    <source>
        <dbReference type="EMBL" id="MCQ9209588.1"/>
    </source>
</evidence>
<protein>
    <recommendedName>
        <fullName evidence="3 9">Energy-coupling factor transporter transmembrane protein EcfT</fullName>
        <shortName evidence="9">ECF transporter T component EcfT</shortName>
    </recommendedName>
</protein>
<organism evidence="10 11">
    <name type="scientific">Granulicatella seriolae</name>
    <dbReference type="NCBI Taxonomy" id="2967226"/>
    <lineage>
        <taxon>Bacteria</taxon>
        <taxon>Bacillati</taxon>
        <taxon>Bacillota</taxon>
        <taxon>Bacilli</taxon>
        <taxon>Lactobacillales</taxon>
        <taxon>Carnobacteriaceae</taxon>
        <taxon>Granulicatella</taxon>
    </lineage>
</organism>
<reference evidence="10" key="3">
    <citation type="journal article" date="2023" name="Microbiol. Resour. Announc.">
        <title>Draft Genome Sequence of Granulicatella sp. Strain S8, Isolated from a Marine Fish, Seriola quinqueradiata.</title>
        <authorList>
            <person name="Lee M."/>
            <person name="Farooq A."/>
            <person name="Jeong J.B."/>
            <person name="Jung M.Y."/>
        </authorList>
    </citation>
    <scope>NUCLEOTIDE SEQUENCE</scope>
    <source>
        <strain evidence="10">S8</strain>
    </source>
</reference>
<feature type="transmembrane region" description="Helical" evidence="9">
    <location>
        <begin position="28"/>
        <end position="53"/>
    </location>
</feature>
<dbReference type="InterPro" id="IPR024919">
    <property type="entry name" value="EcfT"/>
</dbReference>
<comment type="caution">
    <text evidence="10">The sequence shown here is derived from an EMBL/GenBank/DDBJ whole genome shotgun (WGS) entry which is preliminary data.</text>
</comment>
<feature type="transmembrane region" description="Helical" evidence="9">
    <location>
        <begin position="107"/>
        <end position="130"/>
    </location>
</feature>
<evidence type="ECO:0000256" key="1">
    <source>
        <dbReference type="ARBA" id="ARBA00004651"/>
    </source>
</evidence>
<evidence type="ECO:0000256" key="8">
    <source>
        <dbReference type="ARBA" id="ARBA00023136"/>
    </source>
</evidence>
<dbReference type="Pfam" id="PF02361">
    <property type="entry name" value="CbiQ"/>
    <property type="match status" value="1"/>
</dbReference>
<comment type="subunit">
    <text evidence="9">Forms a stable energy-coupling factor (ECF) transporter complex composed of 2 membrane-embedded substrate-binding proteins (S component), 2 ATP-binding proteins (A component) and 2 transmembrane proteins (T component).</text>
</comment>
<feature type="transmembrane region" description="Helical" evidence="9">
    <location>
        <begin position="73"/>
        <end position="95"/>
    </location>
</feature>
<evidence type="ECO:0000256" key="7">
    <source>
        <dbReference type="ARBA" id="ARBA00022989"/>
    </source>
</evidence>
<dbReference type="CDD" id="cd16914">
    <property type="entry name" value="EcfT"/>
    <property type="match status" value="1"/>
</dbReference>
<evidence type="ECO:0000256" key="4">
    <source>
        <dbReference type="ARBA" id="ARBA00022448"/>
    </source>
</evidence>
<proteinExistence type="inferred from homology"/>
<comment type="function">
    <text evidence="9">Transmembrane (T) component of an energy-coupling factor (ECF) ABC-transporter complex. Unlike classic ABC transporters this ECF transporter provides the energy necessary to transport a number of different substrates.</text>
</comment>
<reference evidence="10" key="1">
    <citation type="submission" date="2022-07" db="EMBL/GenBank/DDBJ databases">
        <authorList>
            <person name="Jung M.-Y."/>
            <person name="Lee M."/>
        </authorList>
    </citation>
    <scope>NUCLEOTIDE SEQUENCE</scope>
    <source>
        <strain evidence="10">S8</strain>
    </source>
</reference>
<keyword evidence="4 9" id="KW-0813">Transport</keyword>
<evidence type="ECO:0000256" key="6">
    <source>
        <dbReference type="ARBA" id="ARBA00022692"/>
    </source>
</evidence>
<reference evidence="10" key="2">
    <citation type="journal article" date="2023" name="Curr. Microbiol.">
        <title>Granulicatella seriolae sp. nov., a Novel Facultative Anaerobe Isolated from Yellowtail Marine Fish.</title>
        <authorList>
            <person name="Lee M."/>
            <person name="Choi Y.J."/>
            <person name="Farooq A."/>
            <person name="Jeong J.B."/>
            <person name="Jung M.Y."/>
        </authorList>
    </citation>
    <scope>NUCLEOTIDE SEQUENCE</scope>
    <source>
        <strain evidence="10">S8</strain>
    </source>
</reference>
<keyword evidence="7 9" id="KW-1133">Transmembrane helix</keyword>
<accession>A0ABT1WM37</accession>
<evidence type="ECO:0000256" key="2">
    <source>
        <dbReference type="ARBA" id="ARBA00005660"/>
    </source>
</evidence>
<keyword evidence="5 9" id="KW-1003">Cell membrane</keyword>
<dbReference type="EMBL" id="JANHNZ010000002">
    <property type="protein sequence ID" value="MCQ9209588.1"/>
    <property type="molecule type" value="Genomic_DNA"/>
</dbReference>
<dbReference type="PANTHER" id="PTHR34857">
    <property type="entry name" value="SLL0384 PROTEIN"/>
    <property type="match status" value="1"/>
</dbReference>
<dbReference type="PANTHER" id="PTHR34857:SF2">
    <property type="entry name" value="SLL0384 PROTEIN"/>
    <property type="match status" value="1"/>
</dbReference>
<dbReference type="InterPro" id="IPR003339">
    <property type="entry name" value="ABC/ECF_trnsptr_transmembrane"/>
</dbReference>